<dbReference type="Proteomes" id="UP000078272">
    <property type="component" value="Unassembled WGS sequence"/>
</dbReference>
<gene>
    <name evidence="3" type="ORF">NS226_23035</name>
</gene>
<evidence type="ECO:0000313" key="3">
    <source>
        <dbReference type="EMBL" id="KTQ79372.1"/>
    </source>
</evidence>
<feature type="non-terminal residue" evidence="3">
    <location>
        <position position="1"/>
    </location>
</feature>
<dbReference type="PATRIC" id="fig|401562.3.peg.5152"/>
<evidence type="ECO:0000313" key="4">
    <source>
        <dbReference type="Proteomes" id="UP000078272"/>
    </source>
</evidence>
<feature type="region of interest" description="Disordered" evidence="1">
    <location>
        <begin position="1"/>
        <end position="21"/>
    </location>
</feature>
<dbReference type="SUPFAM" id="SSF56112">
    <property type="entry name" value="Protein kinase-like (PK-like)"/>
    <property type="match status" value="1"/>
</dbReference>
<organism evidence="3 4">
    <name type="scientific">Aureimonas ureilytica</name>
    <dbReference type="NCBI Taxonomy" id="401562"/>
    <lineage>
        <taxon>Bacteria</taxon>
        <taxon>Pseudomonadati</taxon>
        <taxon>Pseudomonadota</taxon>
        <taxon>Alphaproteobacteria</taxon>
        <taxon>Hyphomicrobiales</taxon>
        <taxon>Aurantimonadaceae</taxon>
        <taxon>Aureimonas</taxon>
    </lineage>
</organism>
<dbReference type="AlphaFoldDB" id="A0A175QUK1"/>
<reference evidence="3 4" key="1">
    <citation type="journal article" date="2016" name="Front. Microbiol.">
        <title>Genomic Resource of Rice Seed Associated Bacteria.</title>
        <authorList>
            <person name="Midha S."/>
            <person name="Bansal K."/>
            <person name="Sharma S."/>
            <person name="Kumar N."/>
            <person name="Patil P.P."/>
            <person name="Chaudhry V."/>
            <person name="Patil P.B."/>
        </authorList>
    </citation>
    <scope>NUCLEOTIDE SEQUENCE [LARGE SCALE GENOMIC DNA]</scope>
    <source>
        <strain evidence="3 4">NS226</strain>
    </source>
</reference>
<dbReference type="InterPro" id="IPR011009">
    <property type="entry name" value="Kinase-like_dom_sf"/>
</dbReference>
<sequence>LAERLRAGEGTKAGAQTFDPGRTIGRRTGEMHAALGTETGQSAFDPEPLDRVSLARIVDEAKHEASGAISVLRGVQGGADVSADIAALSAREVEIAAWFESFKQLEPAGRRTRIHGDYHLGQLLVRGEDIVILDFEGEPGRTLPERRAKTSPLRDVAGMLRSYDYAAFAALDAIRTNDPALAERAKAEAERWRDETSAAFLSAWEEASGVDLSDEGNARLLDLFLLQKAFYEPVSYPPLRAHE</sequence>
<evidence type="ECO:0000256" key="1">
    <source>
        <dbReference type="SAM" id="MobiDB-lite"/>
    </source>
</evidence>
<accession>A0A175QUK1</accession>
<protein>
    <recommendedName>
        <fullName evidence="2">Aminoglycoside phosphotransferase domain-containing protein</fullName>
    </recommendedName>
</protein>
<dbReference type="eggNOG" id="COG3281">
    <property type="taxonomic scope" value="Bacteria"/>
</dbReference>
<dbReference type="RefSeq" id="WP_193752919.1">
    <property type="nucleotide sequence ID" value="NZ_LDPZ01000092.1"/>
</dbReference>
<proteinExistence type="predicted"/>
<dbReference type="EMBL" id="LDPZ01000092">
    <property type="protein sequence ID" value="KTQ79372.1"/>
    <property type="molecule type" value="Genomic_DNA"/>
</dbReference>
<dbReference type="Gene3D" id="3.90.1200.10">
    <property type="match status" value="1"/>
</dbReference>
<feature type="domain" description="Aminoglycoside phosphotransferase" evidence="2">
    <location>
        <begin position="5"/>
        <end position="136"/>
    </location>
</feature>
<comment type="caution">
    <text evidence="3">The sequence shown here is derived from an EMBL/GenBank/DDBJ whole genome shotgun (WGS) entry which is preliminary data.</text>
</comment>
<dbReference type="InterPro" id="IPR002575">
    <property type="entry name" value="Aminoglycoside_PTrfase"/>
</dbReference>
<dbReference type="Pfam" id="PF01636">
    <property type="entry name" value="APH"/>
    <property type="match status" value="1"/>
</dbReference>
<evidence type="ECO:0000259" key="2">
    <source>
        <dbReference type="Pfam" id="PF01636"/>
    </source>
</evidence>
<name>A0A175QUK1_9HYPH</name>
<feature type="non-terminal residue" evidence="3">
    <location>
        <position position="243"/>
    </location>
</feature>